<comment type="similarity">
    <text evidence="1">Belongs to the paxM FAD-dependent monooxygenase family.</text>
</comment>
<reference evidence="8" key="1">
    <citation type="submission" date="2022-12" db="EMBL/GenBank/DDBJ databases">
        <authorList>
            <person name="Petersen C."/>
        </authorList>
    </citation>
    <scope>NUCLEOTIDE SEQUENCE</scope>
    <source>
        <strain evidence="8">IBT 15544</strain>
    </source>
</reference>
<comment type="caution">
    <text evidence="8">The sequence shown here is derived from an EMBL/GenBank/DDBJ whole genome shotgun (WGS) entry which is preliminary data.</text>
</comment>
<evidence type="ECO:0000256" key="2">
    <source>
        <dbReference type="ARBA" id="ARBA00022630"/>
    </source>
</evidence>
<dbReference type="AlphaFoldDB" id="A0A9W9TB95"/>
<dbReference type="FunFam" id="3.50.50.60:FF:000115">
    <property type="entry name" value="Salicylate hydroxylase, putative"/>
    <property type="match status" value="1"/>
</dbReference>
<protein>
    <submittedName>
        <fullName evidence="8">Monooxygenase FAD-binding</fullName>
    </submittedName>
</protein>
<organism evidence="8 9">
    <name type="scientific">Penicillium cinerascens</name>
    <dbReference type="NCBI Taxonomy" id="70096"/>
    <lineage>
        <taxon>Eukaryota</taxon>
        <taxon>Fungi</taxon>
        <taxon>Dikarya</taxon>
        <taxon>Ascomycota</taxon>
        <taxon>Pezizomycotina</taxon>
        <taxon>Eurotiomycetes</taxon>
        <taxon>Eurotiomycetidae</taxon>
        <taxon>Eurotiales</taxon>
        <taxon>Aspergillaceae</taxon>
        <taxon>Penicillium</taxon>
    </lineage>
</organism>
<evidence type="ECO:0000256" key="5">
    <source>
        <dbReference type="ARBA" id="ARBA00023033"/>
    </source>
</evidence>
<keyword evidence="2" id="KW-0285">Flavoprotein</keyword>
<dbReference type="SUPFAM" id="SSF54373">
    <property type="entry name" value="FAD-linked reductases, C-terminal domain"/>
    <property type="match status" value="1"/>
</dbReference>
<dbReference type="Proteomes" id="UP001150904">
    <property type="component" value="Unassembled WGS sequence"/>
</dbReference>
<evidence type="ECO:0000256" key="3">
    <source>
        <dbReference type="ARBA" id="ARBA00022827"/>
    </source>
</evidence>
<evidence type="ECO:0000313" key="8">
    <source>
        <dbReference type="EMBL" id="KAJ5216186.1"/>
    </source>
</evidence>
<dbReference type="PANTHER" id="PTHR13789">
    <property type="entry name" value="MONOOXYGENASE"/>
    <property type="match status" value="1"/>
</dbReference>
<feature type="domain" description="FAD-binding" evidence="7">
    <location>
        <begin position="11"/>
        <end position="358"/>
    </location>
</feature>
<dbReference type="PRINTS" id="PR00420">
    <property type="entry name" value="RNGMNOXGNASE"/>
</dbReference>
<dbReference type="PANTHER" id="PTHR13789:SF307">
    <property type="entry name" value="HYDROXYLASE, PUTATIVE (AFU_ORTHOLOGUE AFUA_2G04330)-RELATED"/>
    <property type="match status" value="1"/>
</dbReference>
<dbReference type="OrthoDB" id="16820at2759"/>
<dbReference type="SUPFAM" id="SSF51905">
    <property type="entry name" value="FAD/NAD(P)-binding domain"/>
    <property type="match status" value="1"/>
</dbReference>
<keyword evidence="6" id="KW-1133">Transmembrane helix</keyword>
<dbReference type="InterPro" id="IPR002938">
    <property type="entry name" value="FAD-bd"/>
</dbReference>
<dbReference type="Pfam" id="PF01494">
    <property type="entry name" value="FAD_binding_3"/>
    <property type="match status" value="1"/>
</dbReference>
<dbReference type="GO" id="GO:0071949">
    <property type="term" value="F:FAD binding"/>
    <property type="evidence" value="ECO:0007669"/>
    <property type="project" value="InterPro"/>
</dbReference>
<keyword evidence="9" id="KW-1185">Reference proteome</keyword>
<keyword evidence="5 8" id="KW-0503">Monooxygenase</keyword>
<proteinExistence type="inferred from homology"/>
<keyword evidence="4" id="KW-0560">Oxidoreductase</keyword>
<evidence type="ECO:0000256" key="1">
    <source>
        <dbReference type="ARBA" id="ARBA00007992"/>
    </source>
</evidence>
<name>A0A9W9TB95_9EURO</name>
<sequence>MDVKQANVPLDIIVVGAGIGGMAAALTLGMRGHRVTVLEAAPKIAEVGAGIQVSPNMLRLFERWGVSDSIHAQDVALEHIYVRRWEDGRLLTSVPVNKTFGQQVVIHRADLHQALIDRALALDNVHLRENSVVTDVTFNPASVKLANGTVLHGDVVIGADGIKSTIRGQLLEDSSIKAIATGDAAYRIMLPRSVMETDPDLKELIDEPQATRWLGPSRHIVAYPVRNHDLYNVVLLHPDSQEVEESWTTKGSKQAMVDNYTGWDPKIRKIIDLVEDDEVLEWKLCLHRPLKTWTRESVALIGDACHPMLPYVAQGAAQAVEDAAALGVLLSMISSRHEIPHALKVYEQSRKPRAETVQQSGSENRITLHLPDGPEQLARDAQFLESASGSNPDKWSDRETQQFLWGWDAEKMALEAWNNFVEDTEVKANL</sequence>
<dbReference type="GeneID" id="83176956"/>
<keyword evidence="6" id="KW-0472">Membrane</keyword>
<evidence type="ECO:0000259" key="7">
    <source>
        <dbReference type="Pfam" id="PF01494"/>
    </source>
</evidence>
<keyword evidence="3" id="KW-0274">FAD</keyword>
<evidence type="ECO:0000313" key="9">
    <source>
        <dbReference type="Proteomes" id="UP001150904"/>
    </source>
</evidence>
<reference evidence="8" key="2">
    <citation type="journal article" date="2023" name="IMA Fungus">
        <title>Comparative genomic study of the Penicillium genus elucidates a diverse pangenome and 15 lateral gene transfer events.</title>
        <authorList>
            <person name="Petersen C."/>
            <person name="Sorensen T."/>
            <person name="Nielsen M.R."/>
            <person name="Sondergaard T.E."/>
            <person name="Sorensen J.L."/>
            <person name="Fitzpatrick D.A."/>
            <person name="Frisvad J.C."/>
            <person name="Nielsen K.L."/>
        </authorList>
    </citation>
    <scope>NUCLEOTIDE SEQUENCE</scope>
    <source>
        <strain evidence="8">IBT 15544</strain>
    </source>
</reference>
<accession>A0A9W9TB95</accession>
<feature type="transmembrane region" description="Helical" evidence="6">
    <location>
        <begin position="12"/>
        <end position="30"/>
    </location>
</feature>
<dbReference type="RefSeq" id="XP_058311999.1">
    <property type="nucleotide sequence ID" value="XM_058449655.1"/>
</dbReference>
<dbReference type="EMBL" id="JAPQKR010000005">
    <property type="protein sequence ID" value="KAJ5216186.1"/>
    <property type="molecule type" value="Genomic_DNA"/>
</dbReference>
<dbReference type="GO" id="GO:0004497">
    <property type="term" value="F:monooxygenase activity"/>
    <property type="evidence" value="ECO:0007669"/>
    <property type="project" value="UniProtKB-KW"/>
</dbReference>
<dbReference type="InterPro" id="IPR036188">
    <property type="entry name" value="FAD/NAD-bd_sf"/>
</dbReference>
<evidence type="ECO:0000256" key="4">
    <source>
        <dbReference type="ARBA" id="ARBA00023002"/>
    </source>
</evidence>
<keyword evidence="6" id="KW-0812">Transmembrane</keyword>
<dbReference type="InterPro" id="IPR050493">
    <property type="entry name" value="FAD-dep_Monooxygenase_BioMet"/>
</dbReference>
<evidence type="ECO:0000256" key="6">
    <source>
        <dbReference type="SAM" id="Phobius"/>
    </source>
</evidence>
<dbReference type="Gene3D" id="3.50.50.60">
    <property type="entry name" value="FAD/NAD(P)-binding domain"/>
    <property type="match status" value="1"/>
</dbReference>
<gene>
    <name evidence="8" type="ORF">N7498_002593</name>
</gene>